<keyword evidence="11" id="KW-1185">Reference proteome</keyword>
<dbReference type="InterPro" id="IPR001680">
    <property type="entry name" value="WD40_rpt"/>
</dbReference>
<name>A0A0N5AJR8_9BILA</name>
<dbReference type="GO" id="GO:0007029">
    <property type="term" value="P:endoplasmic reticulum organization"/>
    <property type="evidence" value="ECO:0007669"/>
    <property type="project" value="TreeGrafter"/>
</dbReference>
<dbReference type="GO" id="GO:0090110">
    <property type="term" value="P:COPII-coated vesicle cargo loading"/>
    <property type="evidence" value="ECO:0007669"/>
    <property type="project" value="TreeGrafter"/>
</dbReference>
<sequence length="1031" mass="113174">MSHQKVYSRSGVLAWSGCNTPGGGLVVAEAAQQIDLFRDSVSSFFDFVSVDDIINSDIQASLKPTCTAKSEFKFNDLAWAPFITSEHPNGLIIGCGESGHTSVFSGSSLKAGQLQCLGVRSFHQGHVTSVSVNPIDSKWVCTGGALGSVLLWDLNNPLNAITPGKPNFEHQIRCVGWNQCSEHILGSLTNERCSIWDLRSPGAPVLDIADIGGCIEWSAMKWSPICGTELCVTSQNDQLPLFYKWDLRYASSAVLSYQLHTKGILSMDWCPKDPEIVVTVGKDGQIIFQNPSTQKQIGLMTANGWTRKLSWCNSNPNIFAISYYDQPPLFFTKFLIAIMLYFAFVYMADGAHFKLKAIPAWLRPGPCGASFSFGNKFCCFSKQNIPGSTNVESSVSICKIEGSKHLHQWAFSLLDALLTNQLEDYCTKQTEYSSESDAVLKLIWTFLSARALNSSRFAYLSALETFLPSKQPEGKVSYADIVEQIKSWSLKHSDEKASEKGDESKDACAVFGTTQLPVFPKLINLEDAAEGDFELLKLLCTKSYMEGSAKALSEKNYLCALLLAFTADDQNIAKFISQTIAFDTSVSCTTRIMALMCAGLWEELISLWDVKDWASLFRLIVSQAPNEDIPVLCQKLSSIMVSKGFGLYAAVPAIVAGDVEGLLCATVSLLPEKQVALASILQQSIGGGSLRVASSGPRYLQVLKNCIEKLVKEGFVDDAWRFIEPLSASSNDEGFDELKYCLYKALGEPSNALPVNDPYSEMKNEFSLLNCLYGQAVSSSAAPHVQPLTVAYPSYGYSSQFNQMNPSLPAAPTTSVVSNYYQPPPTLPVCPQANEIYAFGGCSQPLQAVSPGSLPKPTKQYQSEPSGAGWNDPPQIAQKKTTYSAPVADIKWIPAPVDSIATFKPNTKVQPALTEQTRQLTVDDSKMIENFNLVIANIRQIDNSSITSHRTTDIEQKIQNELVPRLLKCSFTQETMRMLHEFARCLVVLEFQSCQSIILKLVGGGDFVELSPVMPGLKVLLQLAQRTFIRK</sequence>
<dbReference type="Gene3D" id="2.130.10.10">
    <property type="entry name" value="YVTN repeat-like/Quinoprotein amine dehydrogenase"/>
    <property type="match status" value="1"/>
</dbReference>
<dbReference type="STRING" id="451379.A0A0N5AJR8"/>
<evidence type="ECO:0000256" key="7">
    <source>
        <dbReference type="ARBA" id="ARBA00022892"/>
    </source>
</evidence>
<evidence type="ECO:0000256" key="4">
    <source>
        <dbReference type="ARBA" id="ARBA00022574"/>
    </source>
</evidence>
<dbReference type="InterPro" id="IPR040251">
    <property type="entry name" value="SEC31-like"/>
</dbReference>
<protein>
    <submittedName>
        <fullName evidence="12">WD_REPEATS_REGION domain-containing protein</fullName>
    </submittedName>
</protein>
<keyword evidence="6" id="KW-0256">Endoplasmic reticulum</keyword>
<evidence type="ECO:0000256" key="9">
    <source>
        <dbReference type="SAM" id="MobiDB-lite"/>
    </source>
</evidence>
<evidence type="ECO:0000256" key="8">
    <source>
        <dbReference type="ARBA" id="ARBA00022927"/>
    </source>
</evidence>
<keyword evidence="10" id="KW-0472">Membrane</keyword>
<evidence type="ECO:0000256" key="1">
    <source>
        <dbReference type="ARBA" id="ARBA00004240"/>
    </source>
</evidence>
<reference evidence="12" key="1">
    <citation type="submission" date="2017-02" db="UniProtKB">
        <authorList>
            <consortium name="WormBaseParasite"/>
        </authorList>
    </citation>
    <scope>IDENTIFICATION</scope>
</reference>
<dbReference type="AlphaFoldDB" id="A0A0N5AJR8"/>
<dbReference type="GO" id="GO:0015031">
    <property type="term" value="P:protein transport"/>
    <property type="evidence" value="ECO:0007669"/>
    <property type="project" value="UniProtKB-KW"/>
</dbReference>
<keyword evidence="10" id="KW-1133">Transmembrane helix</keyword>
<dbReference type="SMART" id="SM00320">
    <property type="entry name" value="WD40"/>
    <property type="match status" value="3"/>
</dbReference>
<dbReference type="WBParaSite" id="SMUV_0000471301-mRNA-1">
    <property type="protein sequence ID" value="SMUV_0000471301-mRNA-1"/>
    <property type="gene ID" value="SMUV_0000471301"/>
</dbReference>
<evidence type="ECO:0000313" key="11">
    <source>
        <dbReference type="Proteomes" id="UP000046393"/>
    </source>
</evidence>
<evidence type="ECO:0000256" key="5">
    <source>
        <dbReference type="ARBA" id="ARBA00022737"/>
    </source>
</evidence>
<comment type="similarity">
    <text evidence="2">Belongs to the WD repeat SEC31 family.</text>
</comment>
<dbReference type="GO" id="GO:0070971">
    <property type="term" value="C:endoplasmic reticulum exit site"/>
    <property type="evidence" value="ECO:0007669"/>
    <property type="project" value="TreeGrafter"/>
</dbReference>
<evidence type="ECO:0000256" key="10">
    <source>
        <dbReference type="SAM" id="Phobius"/>
    </source>
</evidence>
<dbReference type="InterPro" id="IPR015943">
    <property type="entry name" value="WD40/YVTN_repeat-like_dom_sf"/>
</dbReference>
<feature type="region of interest" description="Disordered" evidence="9">
    <location>
        <begin position="849"/>
        <end position="876"/>
    </location>
</feature>
<evidence type="ECO:0000313" key="12">
    <source>
        <dbReference type="WBParaSite" id="SMUV_0000471301-mRNA-1"/>
    </source>
</evidence>
<keyword evidence="4" id="KW-0853">WD repeat</keyword>
<dbReference type="PANTHER" id="PTHR13923:SF11">
    <property type="entry name" value="SECRETORY 31, ISOFORM D"/>
    <property type="match status" value="1"/>
</dbReference>
<dbReference type="SUPFAM" id="SSF50978">
    <property type="entry name" value="WD40 repeat-like"/>
    <property type="match status" value="1"/>
</dbReference>
<dbReference type="PANTHER" id="PTHR13923">
    <property type="entry name" value="SEC31-RELATED PROTEIN"/>
    <property type="match status" value="1"/>
</dbReference>
<organism evidence="11 12">
    <name type="scientific">Syphacia muris</name>
    <dbReference type="NCBI Taxonomy" id="451379"/>
    <lineage>
        <taxon>Eukaryota</taxon>
        <taxon>Metazoa</taxon>
        <taxon>Ecdysozoa</taxon>
        <taxon>Nematoda</taxon>
        <taxon>Chromadorea</taxon>
        <taxon>Rhabditida</taxon>
        <taxon>Spirurina</taxon>
        <taxon>Oxyuridomorpha</taxon>
        <taxon>Oxyuroidea</taxon>
        <taxon>Oxyuridae</taxon>
        <taxon>Syphacia</taxon>
    </lineage>
</organism>
<comment type="subcellular location">
    <subcellularLocation>
        <location evidence="1">Endoplasmic reticulum</location>
    </subcellularLocation>
</comment>
<proteinExistence type="inferred from homology"/>
<keyword evidence="10" id="KW-0812">Transmembrane</keyword>
<keyword evidence="8" id="KW-0653">Protein transport</keyword>
<keyword evidence="5" id="KW-0677">Repeat</keyword>
<dbReference type="GO" id="GO:0005198">
    <property type="term" value="F:structural molecule activity"/>
    <property type="evidence" value="ECO:0007669"/>
    <property type="project" value="TreeGrafter"/>
</dbReference>
<evidence type="ECO:0000256" key="3">
    <source>
        <dbReference type="ARBA" id="ARBA00022448"/>
    </source>
</evidence>
<keyword evidence="3" id="KW-0813">Transport</keyword>
<dbReference type="Gene3D" id="1.25.40.1030">
    <property type="match status" value="1"/>
</dbReference>
<dbReference type="InterPro" id="IPR036322">
    <property type="entry name" value="WD40_repeat_dom_sf"/>
</dbReference>
<accession>A0A0N5AJR8</accession>
<evidence type="ECO:0000256" key="2">
    <source>
        <dbReference type="ARBA" id="ARBA00009358"/>
    </source>
</evidence>
<feature type="transmembrane region" description="Helical" evidence="10">
    <location>
        <begin position="329"/>
        <end position="348"/>
    </location>
</feature>
<dbReference type="Proteomes" id="UP000046393">
    <property type="component" value="Unplaced"/>
</dbReference>
<dbReference type="Pfam" id="PF00400">
    <property type="entry name" value="WD40"/>
    <property type="match status" value="1"/>
</dbReference>
<evidence type="ECO:0000256" key="6">
    <source>
        <dbReference type="ARBA" id="ARBA00022824"/>
    </source>
</evidence>
<dbReference type="GO" id="GO:0030127">
    <property type="term" value="C:COPII vesicle coat"/>
    <property type="evidence" value="ECO:0007669"/>
    <property type="project" value="TreeGrafter"/>
</dbReference>
<keyword evidence="7" id="KW-0931">ER-Golgi transport</keyword>